<dbReference type="PANTHER" id="PTHR10887:SF517">
    <property type="entry name" value="RNA HELICASE NONSENSE MRNA REDUCING FACTOR"/>
    <property type="match status" value="1"/>
</dbReference>
<accession>A0A9P7GP32</accession>
<dbReference type="OrthoDB" id="6513042at2759"/>
<feature type="domain" description="DNA2/NAM7 helicase helicase" evidence="2">
    <location>
        <begin position="357"/>
        <end position="539"/>
    </location>
</feature>
<dbReference type="EMBL" id="JABCKI010000443">
    <property type="protein sequence ID" value="KAG5650472.1"/>
    <property type="molecule type" value="Genomic_DNA"/>
</dbReference>
<dbReference type="GO" id="GO:0005737">
    <property type="term" value="C:cytoplasm"/>
    <property type="evidence" value="ECO:0007669"/>
    <property type="project" value="TreeGrafter"/>
</dbReference>
<dbReference type="SUPFAM" id="SSF52540">
    <property type="entry name" value="P-loop containing nucleoside triphosphate hydrolases"/>
    <property type="match status" value="1"/>
</dbReference>
<evidence type="ECO:0000313" key="4">
    <source>
        <dbReference type="Proteomes" id="UP000717328"/>
    </source>
</evidence>
<sequence length="550" mass="61567">RNNDHETEAFYSTAVLNPSSFASSKKLYTSKLGVSDEEWLQDNPSQPIIQNALSPPPDSKERFDWRLRAASRVRKPPILPTPELGRRRAYVRRKQPNANKIVIGEPFHGAIRNYEERFLKLLAAEQADAEAILQERLSSWPLDQLREEGYCLTGLSAYWLQENQFGRPIASFALGPGLVLPEHRFDNGIQVLISRIDPLQEGDKVIKGSVISSTPSHIKVAFSDMFEVDDGHWRLDVGRSDIVFQRMREAIECLHHDPQVYEAASATEPQPFLLGTHLRDVLLRTFEPSEEPHEHIGVQAADEVAYLPHAELEHRGSTTDATQFGAFKDDMRIQSWARRYAEPEPVVVEGDPILNGLNETQRRAVATMIGQRISLVQGPPGTGKTKTIIETVKLLKVHFEVPHPILVCTYTNVAVDNLVEGLVAGGVKALRVGSGSHVRASLLEYTLDHKLAIHPLASELIRLVQEEEKLAHKLDDLSKRLSDVQRQAKTSTRMQTKAANMTRAVLALEANQSSLRSKKYGMRQEMLRDVLSEADVVSTEQSTSPLDYGG</sequence>
<reference evidence="3" key="1">
    <citation type="submission" date="2021-02" db="EMBL/GenBank/DDBJ databases">
        <authorList>
            <person name="Nieuwenhuis M."/>
            <person name="Van De Peppel L.J.J."/>
        </authorList>
    </citation>
    <scope>NUCLEOTIDE SEQUENCE</scope>
    <source>
        <strain evidence="3">D49</strain>
    </source>
</reference>
<dbReference type="AlphaFoldDB" id="A0A9P7GP32"/>
<evidence type="ECO:0000313" key="3">
    <source>
        <dbReference type="EMBL" id="KAG5650472.1"/>
    </source>
</evidence>
<protein>
    <recommendedName>
        <fullName evidence="2">DNA2/NAM7 helicase helicase domain-containing protein</fullName>
    </recommendedName>
</protein>
<proteinExistence type="predicted"/>
<organism evidence="3 4">
    <name type="scientific">Sphagnurus paluster</name>
    <dbReference type="NCBI Taxonomy" id="117069"/>
    <lineage>
        <taxon>Eukaryota</taxon>
        <taxon>Fungi</taxon>
        <taxon>Dikarya</taxon>
        <taxon>Basidiomycota</taxon>
        <taxon>Agaricomycotina</taxon>
        <taxon>Agaricomycetes</taxon>
        <taxon>Agaricomycetidae</taxon>
        <taxon>Agaricales</taxon>
        <taxon>Tricholomatineae</taxon>
        <taxon>Lyophyllaceae</taxon>
        <taxon>Sphagnurus</taxon>
    </lineage>
</organism>
<dbReference type="PANTHER" id="PTHR10887">
    <property type="entry name" value="DNA2/NAM7 HELICASE FAMILY"/>
    <property type="match status" value="1"/>
</dbReference>
<dbReference type="InterPro" id="IPR027417">
    <property type="entry name" value="P-loop_NTPase"/>
</dbReference>
<dbReference type="Proteomes" id="UP000717328">
    <property type="component" value="Unassembled WGS sequence"/>
</dbReference>
<name>A0A9P7GP32_9AGAR</name>
<keyword evidence="1" id="KW-0175">Coiled coil</keyword>
<dbReference type="GO" id="GO:0000184">
    <property type="term" value="P:nuclear-transcribed mRNA catabolic process, nonsense-mediated decay"/>
    <property type="evidence" value="ECO:0007669"/>
    <property type="project" value="TreeGrafter"/>
</dbReference>
<evidence type="ECO:0000256" key="1">
    <source>
        <dbReference type="SAM" id="Coils"/>
    </source>
</evidence>
<reference evidence="3" key="2">
    <citation type="submission" date="2021-10" db="EMBL/GenBank/DDBJ databases">
        <title>Phylogenomics reveals ancestral predisposition of the termite-cultivated fungus Termitomyces towards a domesticated lifestyle.</title>
        <authorList>
            <person name="Auxier B."/>
            <person name="Grum-Grzhimaylo A."/>
            <person name="Cardenas M.E."/>
            <person name="Lodge J.D."/>
            <person name="Laessoe T."/>
            <person name="Pedersen O."/>
            <person name="Smith M.E."/>
            <person name="Kuyper T.W."/>
            <person name="Franco-Molano E.A."/>
            <person name="Baroni T.J."/>
            <person name="Aanen D.K."/>
        </authorList>
    </citation>
    <scope>NUCLEOTIDE SEQUENCE</scope>
    <source>
        <strain evidence="3">D49</strain>
    </source>
</reference>
<dbReference type="Gene3D" id="2.40.30.270">
    <property type="match status" value="1"/>
</dbReference>
<comment type="caution">
    <text evidence="3">The sequence shown here is derived from an EMBL/GenBank/DDBJ whole genome shotgun (WGS) entry which is preliminary data.</text>
</comment>
<dbReference type="InterPro" id="IPR041677">
    <property type="entry name" value="DNA2/NAM7_AAA_11"/>
</dbReference>
<keyword evidence="4" id="KW-1185">Reference proteome</keyword>
<dbReference type="GO" id="GO:0003724">
    <property type="term" value="F:RNA helicase activity"/>
    <property type="evidence" value="ECO:0007669"/>
    <property type="project" value="TreeGrafter"/>
</dbReference>
<dbReference type="Gene3D" id="3.40.50.300">
    <property type="entry name" value="P-loop containing nucleotide triphosphate hydrolases"/>
    <property type="match status" value="2"/>
</dbReference>
<feature type="non-terminal residue" evidence="3">
    <location>
        <position position="550"/>
    </location>
</feature>
<feature type="coiled-coil region" evidence="1">
    <location>
        <begin position="460"/>
        <end position="494"/>
    </location>
</feature>
<evidence type="ECO:0000259" key="2">
    <source>
        <dbReference type="Pfam" id="PF13086"/>
    </source>
</evidence>
<dbReference type="InterPro" id="IPR045055">
    <property type="entry name" value="DNA2/NAM7-like"/>
</dbReference>
<dbReference type="Pfam" id="PF13086">
    <property type="entry name" value="AAA_11"/>
    <property type="match status" value="1"/>
</dbReference>
<gene>
    <name evidence="3" type="ORF">H0H81_012135</name>
</gene>